<dbReference type="GeneID" id="93397758"/>
<evidence type="ECO:0000313" key="2">
    <source>
        <dbReference type="EMBL" id="BAX52900.1"/>
    </source>
</evidence>
<feature type="chain" id="PRO_5011397503" description="Lipoprotein" evidence="1">
    <location>
        <begin position="25"/>
        <end position="115"/>
    </location>
</feature>
<feature type="signal peptide" evidence="1">
    <location>
        <begin position="1"/>
        <end position="24"/>
    </location>
</feature>
<name>A0A1Q9H563_PHODP</name>
<dbReference type="EMBL" id="AP018045">
    <property type="protein sequence ID" value="BAX52900.1"/>
    <property type="molecule type" value="Genomic_DNA"/>
</dbReference>
<reference evidence="4" key="2">
    <citation type="submission" date="2017-05" db="EMBL/GenBank/DDBJ databases">
        <title>Whole genome sequence of fish pathogenic bacteria, Photobacterium damselae subsp. piscicida, strain 91-197, isolated from hybrid striped bass (Morone sp.) in USA.</title>
        <authorList>
            <person name="Teru Y."/>
            <person name="Hikima J."/>
            <person name="Kono T."/>
            <person name="Sakai M."/>
            <person name="Takano T."/>
            <person name="Hawke J.P."/>
            <person name="Takeyama H."/>
            <person name="Aoki T."/>
        </authorList>
    </citation>
    <scope>NUCLEOTIDE SEQUENCE [LARGE SCALE GENOMIC DNA]</scope>
    <source>
        <strain evidence="4">91-197</strain>
    </source>
</reference>
<evidence type="ECO:0008006" key="6">
    <source>
        <dbReference type="Google" id="ProtNLM"/>
    </source>
</evidence>
<evidence type="ECO:0000313" key="4">
    <source>
        <dbReference type="Proteomes" id="UP000218676"/>
    </source>
</evidence>
<gene>
    <name evidence="3" type="ORF">IC627_08190</name>
    <name evidence="2" type="ORF">PDPUS_1_01526</name>
</gene>
<dbReference type="PROSITE" id="PS51257">
    <property type="entry name" value="PROKAR_LIPOPROTEIN"/>
    <property type="match status" value="1"/>
</dbReference>
<protein>
    <recommendedName>
        <fullName evidence="6">Lipoprotein</fullName>
    </recommendedName>
</protein>
<accession>A0A1Q9H563</accession>
<dbReference type="EMBL" id="CP061854">
    <property type="protein sequence ID" value="QOD55361.1"/>
    <property type="molecule type" value="Genomic_DNA"/>
</dbReference>
<organism evidence="2 4">
    <name type="scientific">Photobacterium damsela subsp. piscicida</name>
    <name type="common">Pasteurella piscicida</name>
    <dbReference type="NCBI Taxonomy" id="38294"/>
    <lineage>
        <taxon>Bacteria</taxon>
        <taxon>Pseudomonadati</taxon>
        <taxon>Pseudomonadota</taxon>
        <taxon>Gammaproteobacteria</taxon>
        <taxon>Vibrionales</taxon>
        <taxon>Vibrionaceae</taxon>
        <taxon>Photobacterium</taxon>
    </lineage>
</organism>
<dbReference type="Proteomes" id="UP000218676">
    <property type="component" value="Chromosome 1"/>
</dbReference>
<dbReference type="Proteomes" id="UP000516656">
    <property type="component" value="Chromosome 1"/>
</dbReference>
<sequence length="115" mass="12589">MSLKSVLLSTCIALSLIGCSSKQATQLGLGGGTVAKYPQYMSNAEICETYLYGRATTQTKVALASEWNKRKLSRKYCDKKYNEYYATKFAKWVTGIKSEQDAVDAAATVLPAVID</sequence>
<reference evidence="3 5" key="3">
    <citation type="submission" date="2020-09" db="EMBL/GenBank/DDBJ databases">
        <title>Complete, closed and curated genome sequences of Photobacterium damselae subsp. piscicida isolates from Australia indicate localised evolution and additional plasmid-borne pathogenicity mechanisms.</title>
        <authorList>
            <person name="Baseggio L."/>
            <person name="Silayeva O."/>
            <person name="Buller N."/>
            <person name="Landos M."/>
            <person name="Engelstaedter J."/>
            <person name="Barnes A.C."/>
        </authorList>
    </citation>
    <scope>NUCLEOTIDE SEQUENCE [LARGE SCALE GENOMIC DNA]</scope>
    <source>
        <strain evidence="3 5">AS-16-0540-1</strain>
    </source>
</reference>
<proteinExistence type="predicted"/>
<evidence type="ECO:0000313" key="3">
    <source>
        <dbReference type="EMBL" id="QOD55361.1"/>
    </source>
</evidence>
<dbReference type="RefSeq" id="WP_044175596.1">
    <property type="nucleotide sequence ID" value="NZ_AP018045.1"/>
</dbReference>
<keyword evidence="1" id="KW-0732">Signal</keyword>
<dbReference type="AlphaFoldDB" id="A0A1Q9H563"/>
<reference evidence="2" key="1">
    <citation type="journal article" date="2017" name="Genome Announc.">
        <title>Whole-Genome Sequence of Photobacterium damselae subsp. piscicida Strain 91-197, Isolated from Hybrid Striped Bass (Morone sp.) in the United States.</title>
        <authorList>
            <person name="Teru Y."/>
            <person name="Hikima J."/>
            <person name="Kono T."/>
            <person name="Sakai M."/>
            <person name="Takano T."/>
            <person name="Hawke J.P."/>
            <person name="Takeyama H."/>
            <person name="Aoki T."/>
        </authorList>
    </citation>
    <scope>NUCLEOTIDE SEQUENCE</scope>
    <source>
        <strain evidence="2">91-197</strain>
    </source>
</reference>
<evidence type="ECO:0000256" key="1">
    <source>
        <dbReference type="SAM" id="SignalP"/>
    </source>
</evidence>
<evidence type="ECO:0000313" key="5">
    <source>
        <dbReference type="Proteomes" id="UP000516656"/>
    </source>
</evidence>